<keyword evidence="3" id="KW-1185">Reference proteome</keyword>
<evidence type="ECO:0000313" key="3">
    <source>
        <dbReference type="Proteomes" id="UP000033483"/>
    </source>
</evidence>
<dbReference type="Proteomes" id="UP000033483">
    <property type="component" value="Unassembled WGS sequence"/>
</dbReference>
<accession>A0A0F4ZE14</accession>
<comment type="caution">
    <text evidence="2">The sequence shown here is derived from an EMBL/GenBank/DDBJ whole genome shotgun (WGS) entry which is preliminary data.</text>
</comment>
<evidence type="ECO:0008006" key="4">
    <source>
        <dbReference type="Google" id="ProtNLM"/>
    </source>
</evidence>
<protein>
    <recommendedName>
        <fullName evidence="4">Increased loss of mitochondrial DNA protein 1</fullName>
    </recommendedName>
</protein>
<feature type="transmembrane region" description="Helical" evidence="1">
    <location>
        <begin position="56"/>
        <end position="76"/>
    </location>
</feature>
<dbReference type="EMBL" id="LAEV01001332">
    <property type="protein sequence ID" value="KKA28351.1"/>
    <property type="molecule type" value="Genomic_DNA"/>
</dbReference>
<dbReference type="PANTHER" id="PTHR28029:SF1">
    <property type="entry name" value="PROTEIN ILM1"/>
    <property type="match status" value="1"/>
</dbReference>
<evidence type="ECO:0000313" key="2">
    <source>
        <dbReference type="EMBL" id="KKA28351.1"/>
    </source>
</evidence>
<dbReference type="OrthoDB" id="5299849at2759"/>
<keyword evidence="1" id="KW-1133">Transmembrane helix</keyword>
<keyword evidence="1" id="KW-0812">Transmembrane</keyword>
<sequence length="191" mass="21354">MALISGSTIVTTISLLHITLAWFFLTSPATIADQALVYILGESMGLPHARGFDTPSSPLALVAALFLFLGMSDLVSLSMPEEVALVYYWGTQAPIRFFFALSGVVYSFLFSASSPLFGGGSARGHLAHPSSHAHNPHYTPATWGGEGFKNRILFTVMFVEMAFWFWVWVTLREERHEIVRRHRRAQHEHDE</sequence>
<dbReference type="PANTHER" id="PTHR28029">
    <property type="entry name" value="PROTEIN ILM1"/>
    <property type="match status" value="1"/>
</dbReference>
<name>A0A0F4ZE14_9PEZI</name>
<dbReference type="Pfam" id="PF10311">
    <property type="entry name" value="Ilm1"/>
    <property type="match status" value="1"/>
</dbReference>
<gene>
    <name evidence="2" type="ORF">TD95_000244</name>
</gene>
<feature type="transmembrane region" description="Helical" evidence="1">
    <location>
        <begin position="97"/>
        <end position="117"/>
    </location>
</feature>
<feature type="transmembrane region" description="Helical" evidence="1">
    <location>
        <begin position="152"/>
        <end position="171"/>
    </location>
</feature>
<dbReference type="InterPro" id="IPR018815">
    <property type="entry name" value="Incr_loss_mito_DNA_1"/>
</dbReference>
<reference evidence="2 3" key="1">
    <citation type="submission" date="2015-03" db="EMBL/GenBank/DDBJ databases">
        <authorList>
            <person name="Radwan O."/>
            <person name="Al-Naeli F.A."/>
            <person name="Rendon G.A."/>
            <person name="Fields C."/>
        </authorList>
    </citation>
    <scope>NUCLEOTIDE SEQUENCE [LARGE SCALE GENOMIC DNA]</scope>
    <source>
        <strain evidence="2">CR-DP1</strain>
    </source>
</reference>
<keyword evidence="1" id="KW-0472">Membrane</keyword>
<organism evidence="2 3">
    <name type="scientific">Thielaviopsis punctulata</name>
    <dbReference type="NCBI Taxonomy" id="72032"/>
    <lineage>
        <taxon>Eukaryota</taxon>
        <taxon>Fungi</taxon>
        <taxon>Dikarya</taxon>
        <taxon>Ascomycota</taxon>
        <taxon>Pezizomycotina</taxon>
        <taxon>Sordariomycetes</taxon>
        <taxon>Hypocreomycetidae</taxon>
        <taxon>Microascales</taxon>
        <taxon>Ceratocystidaceae</taxon>
        <taxon>Thielaviopsis</taxon>
    </lineage>
</organism>
<dbReference type="AlphaFoldDB" id="A0A0F4ZE14"/>
<proteinExistence type="predicted"/>
<evidence type="ECO:0000256" key="1">
    <source>
        <dbReference type="SAM" id="Phobius"/>
    </source>
</evidence>